<accession>Q0WF30</accession>
<dbReference type="Proteomes" id="UP000000815">
    <property type="component" value="Chromosome"/>
</dbReference>
<dbReference type="AlphaFoldDB" id="Q0WF30"/>
<dbReference type="PIR" id="AI0259">
    <property type="entry name" value="AI0259"/>
</dbReference>
<dbReference type="STRING" id="214092.YPO2130"/>
<dbReference type="EMBL" id="AL590842">
    <property type="protein sequence ID" value="CAL20764.1"/>
    <property type="molecule type" value="Genomic_DNA"/>
</dbReference>
<organism evidence="1 2">
    <name type="scientific">Yersinia pestis</name>
    <dbReference type="NCBI Taxonomy" id="632"/>
    <lineage>
        <taxon>Bacteria</taxon>
        <taxon>Pseudomonadati</taxon>
        <taxon>Pseudomonadota</taxon>
        <taxon>Gammaproteobacteria</taxon>
        <taxon>Enterobacterales</taxon>
        <taxon>Yersiniaceae</taxon>
        <taxon>Yersinia</taxon>
    </lineage>
</organism>
<sequence>MCKVSPPKPRMARVLSIGGMADLLWDKEIEMSKYTISSITELSQLQDLKPPFHTNITVNLRTAAGQTAVSFDPHGMDIMNMTVSEIGEAAYKIFIDRLSANNK</sequence>
<dbReference type="PaxDb" id="214092-YPO2130"/>
<gene>
    <name evidence="1" type="ordered locus">YPO2130</name>
</gene>
<dbReference type="HOGENOM" id="CLU_178643_0_0_6"/>
<proteinExistence type="predicted"/>
<reference evidence="1 2" key="1">
    <citation type="journal article" date="2001" name="Nature">
        <title>Genome sequence of Yersinia pestis, the causative agent of plague.</title>
        <authorList>
            <person name="Parkhill J."/>
            <person name="Wren B.W."/>
            <person name="Thomson N.R."/>
            <person name="Titball R.W."/>
            <person name="Holden M.T.G."/>
            <person name="Prentice M.B."/>
            <person name="Sebaihia M."/>
            <person name="James K.D."/>
            <person name="Churcher C."/>
            <person name="Mungall K.L."/>
            <person name="Baker S."/>
            <person name="Basham D."/>
            <person name="Bentley S.D."/>
            <person name="Brooks K."/>
            <person name="Cerdeno-Tarraga A.M."/>
            <person name="Chillingworth T."/>
            <person name="Cronin A."/>
            <person name="Davies R.M."/>
            <person name="Davis P."/>
            <person name="Dougan G."/>
            <person name="Feltwell T."/>
            <person name="Hamlin N."/>
            <person name="Holroyd S."/>
            <person name="Jagels K."/>
            <person name="Leather S."/>
            <person name="Karlyshev A.V."/>
            <person name="Moule S."/>
            <person name="Oyston P.C.F."/>
            <person name="Quail M."/>
            <person name="Rutherford K."/>
            <person name="Simmonds M."/>
            <person name="Skelton J."/>
            <person name="Stevens K."/>
            <person name="Whitehead S."/>
            <person name="Barrell B.G."/>
        </authorList>
    </citation>
    <scope>NUCLEOTIDE SEQUENCE [LARGE SCALE GENOMIC DNA]</scope>
    <source>
        <strain evidence="2">CO-92 / Biovar Orientalis</strain>
    </source>
</reference>
<protein>
    <submittedName>
        <fullName evidence="1">Hypothetical phage protein</fullName>
    </submittedName>
</protein>
<dbReference type="KEGG" id="ype:YPO2130"/>
<name>Q0WF30_YERPE</name>
<keyword evidence="2" id="KW-1185">Reference proteome</keyword>
<evidence type="ECO:0000313" key="2">
    <source>
        <dbReference type="Proteomes" id="UP000000815"/>
    </source>
</evidence>
<evidence type="ECO:0000313" key="1">
    <source>
        <dbReference type="EMBL" id="CAL20764.1"/>
    </source>
</evidence>